<dbReference type="RefSeq" id="WP_119664316.1">
    <property type="nucleotide sequence ID" value="NZ_DYWY01000094.1"/>
</dbReference>
<evidence type="ECO:0000313" key="3">
    <source>
        <dbReference type="EMBL" id="RIX36147.1"/>
    </source>
</evidence>
<comment type="caution">
    <text evidence="3">The sequence shown here is derived from an EMBL/GenBank/DDBJ whole genome shotgun (WGS) entry which is preliminary data.</text>
</comment>
<sequence>MTNDEQHRAPVTKKVKKNDIEIHFGREELIISQRYELLSIVNDIMLGLWFAVGSILFFKESTVTIGTWLFLIGSIQMLIRPGIRLARRIHLQNRGVVSPENTMGF</sequence>
<gene>
    <name evidence="3" type="ORF">D3M95_02320</name>
</gene>
<evidence type="ECO:0000313" key="4">
    <source>
        <dbReference type="Proteomes" id="UP000285278"/>
    </source>
</evidence>
<reference evidence="3 4" key="1">
    <citation type="submission" date="2018-09" db="EMBL/GenBank/DDBJ databases">
        <title>Optimization and identification of Corynebacterium falsenii FN1-14 from fish paste.</title>
        <authorList>
            <person name="Daroonpunt R."/>
            <person name="Tanasupawat S."/>
        </authorList>
    </citation>
    <scope>NUCLEOTIDE SEQUENCE [LARGE SCALE GENOMIC DNA]</scope>
    <source>
        <strain evidence="3 4">FN1-14</strain>
    </source>
</reference>
<dbReference type="AlphaFoldDB" id="A0A418Q8W8"/>
<proteinExistence type="predicted"/>
<name>A0A418Q8W8_9CORY</name>
<keyword evidence="1" id="KW-0472">Membrane</keyword>
<evidence type="ECO:0000259" key="2">
    <source>
        <dbReference type="Pfam" id="PF14145"/>
    </source>
</evidence>
<keyword evidence="1" id="KW-1133">Transmembrane helix</keyword>
<dbReference type="STRING" id="1451189.CFAL_00170"/>
<dbReference type="Pfam" id="PF14145">
    <property type="entry name" value="YrhK"/>
    <property type="match status" value="1"/>
</dbReference>
<keyword evidence="1" id="KW-0812">Transmembrane</keyword>
<accession>A0A418Q8W8</accession>
<feature type="transmembrane region" description="Helical" evidence="1">
    <location>
        <begin position="63"/>
        <end position="79"/>
    </location>
</feature>
<organism evidence="3 4">
    <name type="scientific">Corynebacterium falsenii</name>
    <dbReference type="NCBI Taxonomy" id="108486"/>
    <lineage>
        <taxon>Bacteria</taxon>
        <taxon>Bacillati</taxon>
        <taxon>Actinomycetota</taxon>
        <taxon>Actinomycetes</taxon>
        <taxon>Mycobacteriales</taxon>
        <taxon>Corynebacteriaceae</taxon>
        <taxon>Corynebacterium</taxon>
    </lineage>
</organism>
<dbReference type="Proteomes" id="UP000285278">
    <property type="component" value="Unassembled WGS sequence"/>
</dbReference>
<feature type="domain" description="YrhK" evidence="2">
    <location>
        <begin position="33"/>
        <end position="89"/>
    </location>
</feature>
<protein>
    <recommendedName>
        <fullName evidence="2">YrhK domain-containing protein</fullName>
    </recommendedName>
</protein>
<dbReference type="OrthoDB" id="5519470at2"/>
<dbReference type="InterPro" id="IPR025424">
    <property type="entry name" value="YrhK_domain"/>
</dbReference>
<keyword evidence="4" id="KW-1185">Reference proteome</keyword>
<evidence type="ECO:0000256" key="1">
    <source>
        <dbReference type="SAM" id="Phobius"/>
    </source>
</evidence>
<dbReference type="EMBL" id="QXJK01000002">
    <property type="protein sequence ID" value="RIX36147.1"/>
    <property type="molecule type" value="Genomic_DNA"/>
</dbReference>
<feature type="transmembrane region" description="Helical" evidence="1">
    <location>
        <begin position="35"/>
        <end position="57"/>
    </location>
</feature>